<gene>
    <name evidence="10" type="ORF">SAMN05660841_03955</name>
</gene>
<dbReference type="PROSITE" id="PS00132">
    <property type="entry name" value="CARBOXYPEPT_ZN_1"/>
    <property type="match status" value="1"/>
</dbReference>
<evidence type="ECO:0000256" key="1">
    <source>
        <dbReference type="ARBA" id="ARBA00001947"/>
    </source>
</evidence>
<dbReference type="Proteomes" id="UP000190150">
    <property type="component" value="Unassembled WGS sequence"/>
</dbReference>
<dbReference type="Gene3D" id="3.40.630.10">
    <property type="entry name" value="Zn peptidases"/>
    <property type="match status" value="1"/>
</dbReference>
<dbReference type="GO" id="GO:0006508">
    <property type="term" value="P:proteolysis"/>
    <property type="evidence" value="ECO:0007669"/>
    <property type="project" value="UniProtKB-KW"/>
</dbReference>
<keyword evidence="11" id="KW-1185">Reference proteome</keyword>
<evidence type="ECO:0000256" key="8">
    <source>
        <dbReference type="SAM" id="SignalP"/>
    </source>
</evidence>
<feature type="signal peptide" evidence="8">
    <location>
        <begin position="1"/>
        <end position="22"/>
    </location>
</feature>
<dbReference type="InterPro" id="IPR057246">
    <property type="entry name" value="CARBOXYPEPT_ZN_1"/>
</dbReference>
<dbReference type="PANTHER" id="PTHR11705">
    <property type="entry name" value="PROTEASE FAMILY M14 CARBOXYPEPTIDASE A,B"/>
    <property type="match status" value="1"/>
</dbReference>
<evidence type="ECO:0000256" key="2">
    <source>
        <dbReference type="ARBA" id="ARBA00005988"/>
    </source>
</evidence>
<comment type="cofactor">
    <cofactor evidence="1">
        <name>Zn(2+)</name>
        <dbReference type="ChEBI" id="CHEBI:29105"/>
    </cofactor>
</comment>
<dbReference type="SUPFAM" id="SSF53187">
    <property type="entry name" value="Zn-dependent exopeptidases"/>
    <property type="match status" value="1"/>
</dbReference>
<dbReference type="AlphaFoldDB" id="A0A1T5GC68"/>
<feature type="chain" id="PRO_5012188456" evidence="8">
    <location>
        <begin position="23"/>
        <end position="899"/>
    </location>
</feature>
<dbReference type="GO" id="GO:0008270">
    <property type="term" value="F:zinc ion binding"/>
    <property type="evidence" value="ECO:0007669"/>
    <property type="project" value="InterPro"/>
</dbReference>
<dbReference type="GO" id="GO:0005615">
    <property type="term" value="C:extracellular space"/>
    <property type="evidence" value="ECO:0007669"/>
    <property type="project" value="TreeGrafter"/>
</dbReference>
<name>A0A1T5GC68_9SPHI</name>
<dbReference type="SUPFAM" id="SSF52317">
    <property type="entry name" value="Class I glutamine amidotransferase-like"/>
    <property type="match status" value="1"/>
</dbReference>
<dbReference type="InterPro" id="IPR000834">
    <property type="entry name" value="Peptidase_M14"/>
</dbReference>
<organism evidence="10 11">
    <name type="scientific">Sphingobacterium nematocida</name>
    <dbReference type="NCBI Taxonomy" id="1513896"/>
    <lineage>
        <taxon>Bacteria</taxon>
        <taxon>Pseudomonadati</taxon>
        <taxon>Bacteroidota</taxon>
        <taxon>Sphingobacteriia</taxon>
        <taxon>Sphingobacteriales</taxon>
        <taxon>Sphingobacteriaceae</taxon>
        <taxon>Sphingobacterium</taxon>
    </lineage>
</organism>
<keyword evidence="4" id="KW-0479">Metal-binding</keyword>
<keyword evidence="5" id="KW-0378">Hydrolase</keyword>
<evidence type="ECO:0000313" key="10">
    <source>
        <dbReference type="EMBL" id="SKC06010.1"/>
    </source>
</evidence>
<proteinExistence type="inferred from homology"/>
<accession>A0A1T5GC68</accession>
<dbReference type="InterPro" id="IPR029062">
    <property type="entry name" value="Class_I_gatase-like"/>
</dbReference>
<evidence type="ECO:0000256" key="5">
    <source>
        <dbReference type="ARBA" id="ARBA00022801"/>
    </source>
</evidence>
<dbReference type="EMBL" id="FUZF01000023">
    <property type="protein sequence ID" value="SKC06010.1"/>
    <property type="molecule type" value="Genomic_DNA"/>
</dbReference>
<protein>
    <submittedName>
        <fullName evidence="10">Zinc carboxypeptidase</fullName>
    </submittedName>
</protein>
<dbReference type="GO" id="GO:0004181">
    <property type="term" value="F:metallocarboxypeptidase activity"/>
    <property type="evidence" value="ECO:0007669"/>
    <property type="project" value="InterPro"/>
</dbReference>
<reference evidence="11" key="1">
    <citation type="submission" date="2017-02" db="EMBL/GenBank/DDBJ databases">
        <authorList>
            <person name="Varghese N."/>
            <person name="Submissions S."/>
        </authorList>
    </citation>
    <scope>NUCLEOTIDE SEQUENCE [LARGE SCALE GENOMIC DNA]</scope>
    <source>
        <strain evidence="11">DSM 24091</strain>
    </source>
</reference>
<dbReference type="Pfam" id="PF00246">
    <property type="entry name" value="Peptidase_M14"/>
    <property type="match status" value="1"/>
</dbReference>
<keyword evidence="7" id="KW-0482">Metalloprotease</keyword>
<evidence type="ECO:0000256" key="6">
    <source>
        <dbReference type="ARBA" id="ARBA00022833"/>
    </source>
</evidence>
<evidence type="ECO:0000313" key="11">
    <source>
        <dbReference type="Proteomes" id="UP000190150"/>
    </source>
</evidence>
<dbReference type="CDD" id="cd06240">
    <property type="entry name" value="M14-like"/>
    <property type="match status" value="1"/>
</dbReference>
<comment type="similarity">
    <text evidence="2">Belongs to the peptidase M14 family.</text>
</comment>
<evidence type="ECO:0000256" key="7">
    <source>
        <dbReference type="ARBA" id="ARBA00023049"/>
    </source>
</evidence>
<evidence type="ECO:0000259" key="9">
    <source>
        <dbReference type="Pfam" id="PF00246"/>
    </source>
</evidence>
<keyword evidence="6" id="KW-0862">Zinc</keyword>
<sequence length="899" mass="101592">MKVNKLFTYLFSLTLGFAQTQAQEVSSPQSHFGFNIGDDFKIANYKAMESYFLKVASSSNRVQLQKAGLTEEGRQQYLLIISSPENLANIEEYRKISQSLGRAEGLSEQDAIQLAKTGKPIVWIDGGMHSNETVGSHQLVETLYQLTSRNDQEILTYLDKVIVLMWHVNPDGQDLLADWYMQYENPKDRNMSIPTLYQKYVGHDNNRDFFMYNMKEASNLAKVMYIDWLPQIVYNHHQTSPEGTVVAGPPYRDPFNQVYDPLVVSGIDGVGFAMINRLNEEGKSGYVRMDQSTFSTWWNGGLRTAPYFHNMIGILTETTGSPTPSEIPFIAERQMPRNGLPNPVSPQKWHFQQSIDYSVSMNMAILDYASRNGDKLLYNFYKMGKNSIERGNTDYWTAYPRYINALKTAYENDVKSKKISSDGTSASRSKGIPTSYVDSLYRNSANRDPRSYIIPADQADFGTALKFANALIKSGVYVYQANANFSVSGKSYPKNSIIIKTNQAFRPQIIDMFEPQDHPHDTEYEGGPPIRPYDAAGWTLGIQMGVQYDRLYDDIAGPFDRKPYGIALTPPTDKLLTSRGGYLINAKANDAFLVVNKLIAADLKPQRDLDSKDFYIDAKQQQLLQNTIQNLGLRIQSISKKPKRLAPIKPLKIGLFDHYGGSMPSGWVRWILEQYGFHYELFYPKNIDNNDIKKYDILLFVGQGIPGRMEEATKFRLPERDLVPTQFSHLLGQVTKSKSIPILKQYVQQGGKILTIGSSSDLIYHFDLPVIDPLLTTDKQNKPIRINSSDYYIPTSILQADLDLSRTENFGMDSKVNIVFNNSPVFKIENTDTLYSLGGINSKKSLLSGWAHGQHYLEGVSIGLTAKIGDGKLIAFGPEITNRAQSHATFKLLFNQLYN</sequence>
<evidence type="ECO:0000256" key="4">
    <source>
        <dbReference type="ARBA" id="ARBA00022723"/>
    </source>
</evidence>
<keyword evidence="10" id="KW-0121">Carboxypeptidase</keyword>
<evidence type="ECO:0000256" key="3">
    <source>
        <dbReference type="ARBA" id="ARBA00022670"/>
    </source>
</evidence>
<dbReference type="PANTHER" id="PTHR11705:SF143">
    <property type="entry name" value="SLL0236 PROTEIN"/>
    <property type="match status" value="1"/>
</dbReference>
<keyword evidence="3" id="KW-0645">Protease</keyword>
<feature type="domain" description="Peptidase M14" evidence="9">
    <location>
        <begin position="53"/>
        <end position="215"/>
    </location>
</feature>
<keyword evidence="8" id="KW-0732">Signal</keyword>
<dbReference type="STRING" id="1513896.SAMN05660841_03955"/>